<reference evidence="1 2" key="1">
    <citation type="submission" date="2023-12" db="EMBL/GenBank/DDBJ databases">
        <title>Description of new species of Mycobacterium terrae complex isolated from sewage at the Sao Paulo Zoological Park Foundation in Brazil.</title>
        <authorList>
            <person name="Romagnoli C.L."/>
            <person name="Conceicao E.C."/>
            <person name="Machado E."/>
            <person name="Barreto L.B.P.F."/>
            <person name="Sharma A."/>
            <person name="Silva N.M."/>
            <person name="Marques L.E."/>
            <person name="Juliana M.A."/>
            <person name="Lourenco M.C.S."/>
            <person name="Digiampietri L.A."/>
            <person name="Suffys P.N."/>
            <person name="Viana-Niero C."/>
        </authorList>
    </citation>
    <scope>NUCLEOTIDE SEQUENCE [LARGE SCALE GENOMIC DNA]</scope>
    <source>
        <strain evidence="1 2">MYC017</strain>
    </source>
</reference>
<comment type="caution">
    <text evidence="1">The sequence shown here is derived from an EMBL/GenBank/DDBJ whole genome shotgun (WGS) entry which is preliminary data.</text>
</comment>
<dbReference type="EMBL" id="JAYJJQ010000048">
    <property type="protein sequence ID" value="MEB3072046.1"/>
    <property type="molecule type" value="Genomic_DNA"/>
</dbReference>
<keyword evidence="2" id="KW-1185">Reference proteome</keyword>
<evidence type="ECO:0008006" key="3">
    <source>
        <dbReference type="Google" id="ProtNLM"/>
    </source>
</evidence>
<evidence type="ECO:0000313" key="2">
    <source>
        <dbReference type="Proteomes" id="UP001299283"/>
    </source>
</evidence>
<name>A0ABU5Z4N1_9MYCO</name>
<evidence type="ECO:0000313" key="1">
    <source>
        <dbReference type="EMBL" id="MEB3072046.1"/>
    </source>
</evidence>
<proteinExistence type="predicted"/>
<dbReference type="RefSeq" id="WP_329779798.1">
    <property type="nucleotide sequence ID" value="NZ_JAYJJQ010000048.1"/>
</dbReference>
<organism evidence="1 2">
    <name type="scientific">[Mycobacterium] vasticus</name>
    <dbReference type="NCBI Taxonomy" id="2875777"/>
    <lineage>
        <taxon>Bacteria</taxon>
        <taxon>Bacillati</taxon>
        <taxon>Actinomycetota</taxon>
        <taxon>Actinomycetes</taxon>
        <taxon>Mycobacteriales</taxon>
        <taxon>Mycobacteriaceae</taxon>
        <taxon>Mycolicibacter</taxon>
    </lineage>
</organism>
<gene>
    <name evidence="1" type="ORF">K5L39_23005</name>
</gene>
<sequence length="87" mass="9532">MIADQAARIVTLEHNNRVLAGAVEDLLDGFEHYKAGTEASMKAAHHFEAAAAKYGDAVRTYRDALARQIPTGRLCRSPGIDPGRNRR</sequence>
<accession>A0ABU5Z4N1</accession>
<protein>
    <recommendedName>
        <fullName evidence="3">ESX-1 secretion-associated protein</fullName>
    </recommendedName>
</protein>
<dbReference type="Proteomes" id="UP001299283">
    <property type="component" value="Unassembled WGS sequence"/>
</dbReference>